<dbReference type="Gene3D" id="3.40.50.300">
    <property type="entry name" value="P-loop containing nucleotide triphosphate hydrolases"/>
    <property type="match status" value="1"/>
</dbReference>
<reference evidence="1" key="2">
    <citation type="submission" date="2021-08" db="EMBL/GenBank/DDBJ databases">
        <authorList>
            <person name="Eriksson T."/>
        </authorList>
    </citation>
    <scope>NUCLEOTIDE SEQUENCE</scope>
    <source>
        <strain evidence="1">Stoneville</strain>
        <tissue evidence="1">Whole head</tissue>
    </source>
</reference>
<dbReference type="PANTHER" id="PTHR45775">
    <property type="entry name" value="RAD, GEM/KIR FAMILY MEMBER 2, ISOFORM C"/>
    <property type="match status" value="1"/>
</dbReference>
<gene>
    <name evidence="1" type="ORF">GEV33_003206</name>
</gene>
<dbReference type="GO" id="GO:0005525">
    <property type="term" value="F:GTP binding"/>
    <property type="evidence" value="ECO:0007669"/>
    <property type="project" value="TreeGrafter"/>
</dbReference>
<comment type="caution">
    <text evidence="1">The sequence shown here is derived from an EMBL/GenBank/DDBJ whole genome shotgun (WGS) entry which is preliminary data.</text>
</comment>
<dbReference type="InterPro" id="IPR027417">
    <property type="entry name" value="P-loop_NTPase"/>
</dbReference>
<evidence type="ECO:0000313" key="2">
    <source>
        <dbReference type="Proteomes" id="UP000719412"/>
    </source>
</evidence>
<dbReference type="GO" id="GO:0005246">
    <property type="term" value="F:calcium channel regulator activity"/>
    <property type="evidence" value="ECO:0007669"/>
    <property type="project" value="TreeGrafter"/>
</dbReference>
<keyword evidence="2" id="KW-1185">Reference proteome</keyword>
<evidence type="ECO:0000313" key="1">
    <source>
        <dbReference type="EMBL" id="KAH0819585.1"/>
    </source>
</evidence>
<sequence length="304" mass="34598">MPNKRAGVVFEGKALAVARDCKFIETSSGIQHNVDELLVGILKQIRLRESREKKKSGSKKESNKLHGSKTSLSLNIAREILQKICMNDISKSRDIYHSCVENMEPAATVLTRGRDNEPTESESPHRRRILTDACTGLVQERPVVREALQEVDVAGVATRSFCCAEENPMEVALPVPDAGLMEYNVPHCESFPARHRVPAININSHRVYPISSEKINRCSTFAVLLIIIADGRSCFSMYRNVCIRPGKFYSMSLFRTGNKNIDNYHFGAILYRHQRAPFNLFRQHADRERNRKSFPLLWRSLLQE</sequence>
<organism evidence="1 2">
    <name type="scientific">Tenebrio molitor</name>
    <name type="common">Yellow mealworm beetle</name>
    <dbReference type="NCBI Taxonomy" id="7067"/>
    <lineage>
        <taxon>Eukaryota</taxon>
        <taxon>Metazoa</taxon>
        <taxon>Ecdysozoa</taxon>
        <taxon>Arthropoda</taxon>
        <taxon>Hexapoda</taxon>
        <taxon>Insecta</taxon>
        <taxon>Pterygota</taxon>
        <taxon>Neoptera</taxon>
        <taxon>Endopterygota</taxon>
        <taxon>Coleoptera</taxon>
        <taxon>Polyphaga</taxon>
        <taxon>Cucujiformia</taxon>
        <taxon>Tenebrionidae</taxon>
        <taxon>Tenebrio</taxon>
    </lineage>
</organism>
<proteinExistence type="predicted"/>
<dbReference type="Proteomes" id="UP000719412">
    <property type="component" value="Unassembled WGS sequence"/>
</dbReference>
<reference evidence="1" key="1">
    <citation type="journal article" date="2020" name="J Insects Food Feed">
        <title>The yellow mealworm (Tenebrio molitor) genome: a resource for the emerging insects as food and feed industry.</title>
        <authorList>
            <person name="Eriksson T."/>
            <person name="Andere A."/>
            <person name="Kelstrup H."/>
            <person name="Emery V."/>
            <person name="Picard C."/>
        </authorList>
    </citation>
    <scope>NUCLEOTIDE SEQUENCE</scope>
    <source>
        <strain evidence="1">Stoneville</strain>
        <tissue evidence="1">Whole head</tissue>
    </source>
</reference>
<dbReference type="GO" id="GO:0005886">
    <property type="term" value="C:plasma membrane"/>
    <property type="evidence" value="ECO:0007669"/>
    <property type="project" value="TreeGrafter"/>
</dbReference>
<protein>
    <submittedName>
        <fullName evidence="1">Uncharacterized protein</fullName>
    </submittedName>
</protein>
<dbReference type="InterPro" id="IPR051641">
    <property type="entry name" value="RGK_GTP-binding_reg"/>
</dbReference>
<dbReference type="PANTHER" id="PTHR45775:SF6">
    <property type="entry name" value="RAD, GEM_KIR FAMILY MEMBER 2, ISOFORM C"/>
    <property type="match status" value="1"/>
</dbReference>
<name>A0A8J6HRS3_TENMO</name>
<dbReference type="EMBL" id="JABDTM020014195">
    <property type="protein sequence ID" value="KAH0819585.1"/>
    <property type="molecule type" value="Genomic_DNA"/>
</dbReference>
<dbReference type="AlphaFoldDB" id="A0A8J6HRS3"/>
<accession>A0A8J6HRS3</accession>